<dbReference type="AlphaFoldDB" id="A0A016QRS1"/>
<proteinExistence type="predicted"/>
<keyword evidence="2" id="KW-1185">Reference proteome</keyword>
<dbReference type="EMBL" id="JHAC01000017">
    <property type="protein sequence ID" value="EYB68845.1"/>
    <property type="molecule type" value="Genomic_DNA"/>
</dbReference>
<organism evidence="1 2">
    <name type="scientific">Deinococcus phoenicis</name>
    <dbReference type="NCBI Taxonomy" id="1476583"/>
    <lineage>
        <taxon>Bacteria</taxon>
        <taxon>Thermotogati</taxon>
        <taxon>Deinococcota</taxon>
        <taxon>Deinococci</taxon>
        <taxon>Deinococcales</taxon>
        <taxon>Deinococcaceae</taxon>
        <taxon>Deinococcus</taxon>
    </lineage>
</organism>
<dbReference type="PATRIC" id="fig|1476583.3.peg.1209"/>
<name>A0A016QRS1_9DEIO</name>
<accession>A0A016QRS1</accession>
<evidence type="ECO:0000313" key="1">
    <source>
        <dbReference type="EMBL" id="EYB68845.1"/>
    </source>
</evidence>
<protein>
    <submittedName>
        <fullName evidence="1">Uncharacterized protein</fullName>
    </submittedName>
</protein>
<sequence>MQPLPEPSPVQGFVLSPDLMSEIAPNIGTALAFGGELLTPDTRATLERIHAGLWAEFMRVDRTRPQILTDFEHGALVLAMCIVAGFTHIPVDGPTYAHRLRRSAAHCLTELTGPHSAEDLAAWGREERAYAERLLSKYQEKGEA</sequence>
<evidence type="ECO:0000313" key="2">
    <source>
        <dbReference type="Proteomes" id="UP000020492"/>
    </source>
</evidence>
<dbReference type="Proteomes" id="UP000020492">
    <property type="component" value="Unassembled WGS sequence"/>
</dbReference>
<reference evidence="1 2" key="1">
    <citation type="submission" date="2014-03" db="EMBL/GenBank/DDBJ databases">
        <title>Draft genome sequence of Deinococcus phoenicis 1P10ME.</title>
        <authorList>
            <person name="Stepanov V.G."/>
            <person name="Vaishampayan P."/>
            <person name="Venkateswaran K."/>
            <person name="Fox G.E."/>
        </authorList>
    </citation>
    <scope>NUCLEOTIDE SEQUENCE [LARGE SCALE GENOMIC DNA]</scope>
    <source>
        <strain evidence="1 2">1P10ME</strain>
    </source>
</reference>
<dbReference type="OrthoDB" id="8244441at2"/>
<dbReference type="RefSeq" id="WP_034355369.1">
    <property type="nucleotide sequence ID" value="NZ_JHAC01000017.1"/>
</dbReference>
<gene>
    <name evidence="1" type="ORF">DEIPH_ctg017orf0223</name>
</gene>
<dbReference type="STRING" id="1476583.DEIPH_ctg017orf0223"/>
<comment type="caution">
    <text evidence="1">The sequence shown here is derived from an EMBL/GenBank/DDBJ whole genome shotgun (WGS) entry which is preliminary data.</text>
</comment>